<comment type="caution">
    <text evidence="1">The sequence shown here is derived from an EMBL/GenBank/DDBJ whole genome shotgun (WGS) entry which is preliminary data.</text>
</comment>
<sequence>MCQGSITELACGHLLVHFSLRCPSNCQYPAVPPAYIEDTCAACHLKYSIEQINFRYDKLLDETRTLYQAAVRESRQEDADALSKKMAQQGFDRSMELAHAAKRRMSGCTDVIWPGKRFDESS</sequence>
<organism evidence="1 2">
    <name type="scientific">Rhypophila decipiens</name>
    <dbReference type="NCBI Taxonomy" id="261697"/>
    <lineage>
        <taxon>Eukaryota</taxon>
        <taxon>Fungi</taxon>
        <taxon>Dikarya</taxon>
        <taxon>Ascomycota</taxon>
        <taxon>Pezizomycotina</taxon>
        <taxon>Sordariomycetes</taxon>
        <taxon>Sordariomycetidae</taxon>
        <taxon>Sordariales</taxon>
        <taxon>Naviculisporaceae</taxon>
        <taxon>Rhypophila</taxon>
    </lineage>
</organism>
<dbReference type="AlphaFoldDB" id="A0AAN6Y8I3"/>
<protein>
    <submittedName>
        <fullName evidence="1">Uncharacterized protein</fullName>
    </submittedName>
</protein>
<keyword evidence="2" id="KW-1185">Reference proteome</keyword>
<name>A0AAN6Y8I3_9PEZI</name>
<proteinExistence type="predicted"/>
<reference evidence="1" key="1">
    <citation type="journal article" date="2023" name="Mol. Phylogenet. Evol.">
        <title>Genome-scale phylogeny and comparative genomics of the fungal order Sordariales.</title>
        <authorList>
            <person name="Hensen N."/>
            <person name="Bonometti L."/>
            <person name="Westerberg I."/>
            <person name="Brannstrom I.O."/>
            <person name="Guillou S."/>
            <person name="Cros-Aarteil S."/>
            <person name="Calhoun S."/>
            <person name="Haridas S."/>
            <person name="Kuo A."/>
            <person name="Mondo S."/>
            <person name="Pangilinan J."/>
            <person name="Riley R."/>
            <person name="LaButti K."/>
            <person name="Andreopoulos B."/>
            <person name="Lipzen A."/>
            <person name="Chen C."/>
            <person name="Yan M."/>
            <person name="Daum C."/>
            <person name="Ng V."/>
            <person name="Clum A."/>
            <person name="Steindorff A."/>
            <person name="Ohm R.A."/>
            <person name="Martin F."/>
            <person name="Silar P."/>
            <person name="Natvig D.O."/>
            <person name="Lalanne C."/>
            <person name="Gautier V."/>
            <person name="Ament-Velasquez S.L."/>
            <person name="Kruys A."/>
            <person name="Hutchinson M.I."/>
            <person name="Powell A.J."/>
            <person name="Barry K."/>
            <person name="Miller A.N."/>
            <person name="Grigoriev I.V."/>
            <person name="Debuchy R."/>
            <person name="Gladieux P."/>
            <person name="Hiltunen Thoren M."/>
            <person name="Johannesson H."/>
        </authorList>
    </citation>
    <scope>NUCLEOTIDE SEQUENCE</scope>
    <source>
        <strain evidence="1">PSN293</strain>
    </source>
</reference>
<accession>A0AAN6Y8I3</accession>
<dbReference type="Proteomes" id="UP001301769">
    <property type="component" value="Unassembled WGS sequence"/>
</dbReference>
<evidence type="ECO:0000313" key="2">
    <source>
        <dbReference type="Proteomes" id="UP001301769"/>
    </source>
</evidence>
<dbReference type="EMBL" id="MU858094">
    <property type="protein sequence ID" value="KAK4214409.1"/>
    <property type="molecule type" value="Genomic_DNA"/>
</dbReference>
<reference evidence="1" key="2">
    <citation type="submission" date="2023-05" db="EMBL/GenBank/DDBJ databases">
        <authorList>
            <consortium name="Lawrence Berkeley National Laboratory"/>
            <person name="Steindorff A."/>
            <person name="Hensen N."/>
            <person name="Bonometti L."/>
            <person name="Westerberg I."/>
            <person name="Brannstrom I.O."/>
            <person name="Guillou S."/>
            <person name="Cros-Aarteil S."/>
            <person name="Calhoun S."/>
            <person name="Haridas S."/>
            <person name="Kuo A."/>
            <person name="Mondo S."/>
            <person name="Pangilinan J."/>
            <person name="Riley R."/>
            <person name="Labutti K."/>
            <person name="Andreopoulos B."/>
            <person name="Lipzen A."/>
            <person name="Chen C."/>
            <person name="Yanf M."/>
            <person name="Daum C."/>
            <person name="Ng V."/>
            <person name="Clum A."/>
            <person name="Ohm R."/>
            <person name="Martin F."/>
            <person name="Silar P."/>
            <person name="Natvig D."/>
            <person name="Lalanne C."/>
            <person name="Gautier V."/>
            <person name="Ament-Velasquez S.L."/>
            <person name="Kruys A."/>
            <person name="Hutchinson M.I."/>
            <person name="Powell A.J."/>
            <person name="Barry K."/>
            <person name="Miller A.N."/>
            <person name="Grigoriev I.V."/>
            <person name="Debuchy R."/>
            <person name="Gladieux P."/>
            <person name="Thoren M.H."/>
            <person name="Johannesson H."/>
        </authorList>
    </citation>
    <scope>NUCLEOTIDE SEQUENCE</scope>
    <source>
        <strain evidence="1">PSN293</strain>
    </source>
</reference>
<gene>
    <name evidence="1" type="ORF">QBC37DRAFT_155334</name>
</gene>
<evidence type="ECO:0000313" key="1">
    <source>
        <dbReference type="EMBL" id="KAK4214409.1"/>
    </source>
</evidence>